<keyword evidence="1" id="KW-0732">Signal</keyword>
<keyword evidence="4" id="KW-1185">Reference proteome</keyword>
<proteinExistence type="predicted"/>
<dbReference type="Pfam" id="PF07833">
    <property type="entry name" value="Cu_amine_oxidN1"/>
    <property type="match status" value="1"/>
</dbReference>
<evidence type="ECO:0000313" key="4">
    <source>
        <dbReference type="Proteomes" id="UP000243406"/>
    </source>
</evidence>
<dbReference type="InterPro" id="IPR036582">
    <property type="entry name" value="Mao_N_sf"/>
</dbReference>
<dbReference type="EMBL" id="FUYN01000002">
    <property type="protein sequence ID" value="SKB40217.1"/>
    <property type="molecule type" value="Genomic_DNA"/>
</dbReference>
<name>A0A1T5AZJ3_9FIRM</name>
<organism evidence="3 4">
    <name type="scientific">Acetoanaerobium noterae</name>
    <dbReference type="NCBI Taxonomy" id="745369"/>
    <lineage>
        <taxon>Bacteria</taxon>
        <taxon>Bacillati</taxon>
        <taxon>Bacillota</taxon>
        <taxon>Clostridia</taxon>
        <taxon>Peptostreptococcales</taxon>
        <taxon>Filifactoraceae</taxon>
        <taxon>Acetoanaerobium</taxon>
    </lineage>
</organism>
<dbReference type="Gene3D" id="3.30.457.10">
    <property type="entry name" value="Copper amine oxidase-like, N-terminal domain"/>
    <property type="match status" value="2"/>
</dbReference>
<dbReference type="OrthoDB" id="1753865at2"/>
<accession>A0A1T5AZJ3</accession>
<evidence type="ECO:0000259" key="2">
    <source>
        <dbReference type="Pfam" id="PF07833"/>
    </source>
</evidence>
<gene>
    <name evidence="3" type="ORF">SAMN02745120_1295</name>
</gene>
<dbReference type="RefSeq" id="WP_159446407.1">
    <property type="nucleotide sequence ID" value="NZ_FUYN01000002.1"/>
</dbReference>
<reference evidence="4" key="1">
    <citation type="submission" date="2017-02" db="EMBL/GenBank/DDBJ databases">
        <authorList>
            <person name="Varghese N."/>
            <person name="Submissions S."/>
        </authorList>
    </citation>
    <scope>NUCLEOTIDE SEQUENCE [LARGE SCALE GENOMIC DNA]</scope>
    <source>
        <strain evidence="4">ATCC 35199</strain>
    </source>
</reference>
<feature type="domain" description="Copper amine oxidase-like N-terminal" evidence="2">
    <location>
        <begin position="604"/>
        <end position="711"/>
    </location>
</feature>
<feature type="chain" id="PRO_5013250622" evidence="1">
    <location>
        <begin position="26"/>
        <end position="717"/>
    </location>
</feature>
<dbReference type="SUPFAM" id="SSF55383">
    <property type="entry name" value="Copper amine oxidase, domain N"/>
    <property type="match status" value="1"/>
</dbReference>
<evidence type="ECO:0000256" key="1">
    <source>
        <dbReference type="SAM" id="SignalP"/>
    </source>
</evidence>
<dbReference type="Proteomes" id="UP000243406">
    <property type="component" value="Unassembled WGS sequence"/>
</dbReference>
<sequence>MKRKLSLLMVLMMMLTLIPANMAFAASDAVVNTTTTSADGTVNFQIQIDPKGTGFEPNGSFEIALGENAEWLTSGSTFVINVAGSSPVQPTKERETEKRVEFKMPATVPAGEIVITGKVQLDGASAGDQKVTIEDLGNSGVSRQVLTYAVVSGSGSVISRRLEDVKTVTRSAQAVGAEFELREVSAKALSTANGASFKLRLPKDMSWNQADTVVTLNNVAADVTKTFSDREMTVTFANGKISDSVMDRIIVKPVISISKDAKFGDIEIEVIDVNANMDADDVKVAEYKEFGAVLEVDKVKSIVAGTEKTSKEYTVKITLDPNGASFIPSRTIDFTVAGGDLKLKGSVTGGTMETGKDTISGKYDDEFGIQANSTTAKIEFEAYLKADWDANGELKLTAKGAGVEEQTIKLADVLAPAKITTKVDDTKTVADVVVGLQNQATPEIIITETEAGSLAEGYYVFDLNQARYAGVEFIDSTVKFETTGDISVDDVYTIENGDKVVVYVDGESNKEASSIVIKGLTVTLDRAVPFGQLDLRFGAVVADGDQGTITDGEFGIDPEKKSFEYEVETIIEKVPFLNVVTEVQTARQQKTVFTLDSTTYTVGSETKTLDAAPYISNNRTMLPIGTVAQLAGATLNYSATTRTAVFTKDNLVVSMNLDTNILLVNGSPVPMDAKPEIVNSRAFVPVVYVAQAFGIQNGIDIVYDAATRTVTLFPNAQ</sequence>
<evidence type="ECO:0000313" key="3">
    <source>
        <dbReference type="EMBL" id="SKB40217.1"/>
    </source>
</evidence>
<dbReference type="AlphaFoldDB" id="A0A1T5AZJ3"/>
<feature type="signal peptide" evidence="1">
    <location>
        <begin position="1"/>
        <end position="25"/>
    </location>
</feature>
<dbReference type="InterPro" id="IPR012854">
    <property type="entry name" value="Cu_amine_oxidase-like_N"/>
</dbReference>
<protein>
    <submittedName>
        <fullName evidence="3">Copper amine oxidase N-terminal domain-containing protein</fullName>
    </submittedName>
</protein>